<sequence length="186" mass="21148">MSKMTLSQLDELRDQMKAGRVTRENMQAFLRNPNRFFSSGLLPTSYDQSIGLVALIERAAGPSNLKNINRDITQERFKLAGSCVRTVNLRVEPYLNFETSEQAALRLVAAGRTLANTGDLAGFLHDHPEEVEKWKWVLVISEDSRWARSDVPIYVPFASVRGEARFFLLHRFRYHLFSTGGVLVCD</sequence>
<proteinExistence type="predicted"/>
<evidence type="ECO:0000313" key="1">
    <source>
        <dbReference type="EMBL" id="KKS53981.1"/>
    </source>
</evidence>
<name>A0A0G1C5P0_9BACT</name>
<dbReference type="EMBL" id="LCDO01000043">
    <property type="protein sequence ID" value="KKS53981.1"/>
    <property type="molecule type" value="Genomic_DNA"/>
</dbReference>
<evidence type="ECO:0000313" key="2">
    <source>
        <dbReference type="Proteomes" id="UP000034837"/>
    </source>
</evidence>
<comment type="caution">
    <text evidence="1">The sequence shown here is derived from an EMBL/GenBank/DDBJ whole genome shotgun (WGS) entry which is preliminary data.</text>
</comment>
<gene>
    <name evidence="1" type="ORF">UV20_C0043G0003</name>
</gene>
<dbReference type="Proteomes" id="UP000034837">
    <property type="component" value="Unassembled WGS sequence"/>
</dbReference>
<organism evidence="1 2">
    <name type="scientific">Candidatus Magasanikbacteria bacterium GW2011_GWA2_42_32</name>
    <dbReference type="NCBI Taxonomy" id="1619039"/>
    <lineage>
        <taxon>Bacteria</taxon>
        <taxon>Candidatus Magasanikiibacteriota</taxon>
    </lineage>
</organism>
<dbReference type="AlphaFoldDB" id="A0A0G1C5P0"/>
<accession>A0A0G1C5P0</accession>
<protein>
    <submittedName>
        <fullName evidence="1">Uncharacterized protein</fullName>
    </submittedName>
</protein>
<reference evidence="1 2" key="1">
    <citation type="journal article" date="2015" name="Nature">
        <title>rRNA introns, odd ribosomes, and small enigmatic genomes across a large radiation of phyla.</title>
        <authorList>
            <person name="Brown C.T."/>
            <person name="Hug L.A."/>
            <person name="Thomas B.C."/>
            <person name="Sharon I."/>
            <person name="Castelle C.J."/>
            <person name="Singh A."/>
            <person name="Wilkins M.J."/>
            <person name="Williams K.H."/>
            <person name="Banfield J.F."/>
        </authorList>
    </citation>
    <scope>NUCLEOTIDE SEQUENCE [LARGE SCALE GENOMIC DNA]</scope>
</reference>